<dbReference type="SUPFAM" id="SSF53335">
    <property type="entry name" value="S-adenosyl-L-methionine-dependent methyltransferases"/>
    <property type="match status" value="1"/>
</dbReference>
<dbReference type="Pfam" id="PF13489">
    <property type="entry name" value="Methyltransf_23"/>
    <property type="match status" value="1"/>
</dbReference>
<gene>
    <name evidence="4" type="ORF">IW252_001652</name>
</gene>
<dbReference type="EMBL" id="JADOTZ010000001">
    <property type="protein sequence ID" value="MBG6084885.1"/>
    <property type="molecule type" value="Genomic_DNA"/>
</dbReference>
<keyword evidence="5" id="KW-1185">Reference proteome</keyword>
<organism evidence="4 5">
    <name type="scientific">Zhihengliuella flava</name>
    <dbReference type="NCBI Taxonomy" id="1285193"/>
    <lineage>
        <taxon>Bacteria</taxon>
        <taxon>Bacillati</taxon>
        <taxon>Actinomycetota</taxon>
        <taxon>Actinomycetes</taxon>
        <taxon>Micrococcales</taxon>
        <taxon>Micrococcaceae</taxon>
        <taxon>Zhihengliuella</taxon>
    </lineage>
</organism>
<evidence type="ECO:0000256" key="3">
    <source>
        <dbReference type="ARBA" id="ARBA00022691"/>
    </source>
</evidence>
<dbReference type="PANTHER" id="PTHR43464:SF19">
    <property type="entry name" value="UBIQUINONE BIOSYNTHESIS O-METHYLTRANSFERASE, MITOCHONDRIAL"/>
    <property type="match status" value="1"/>
</dbReference>
<dbReference type="Proteomes" id="UP000625033">
    <property type="component" value="Unassembled WGS sequence"/>
</dbReference>
<dbReference type="GO" id="GO:0032259">
    <property type="term" value="P:methylation"/>
    <property type="evidence" value="ECO:0007669"/>
    <property type="project" value="UniProtKB-KW"/>
</dbReference>
<dbReference type="RefSeq" id="WP_196836132.1">
    <property type="nucleotide sequence ID" value="NZ_JADOTZ010000001.1"/>
</dbReference>
<evidence type="ECO:0000313" key="4">
    <source>
        <dbReference type="EMBL" id="MBG6084885.1"/>
    </source>
</evidence>
<keyword evidence="2" id="KW-0808">Transferase</keyword>
<keyword evidence="3" id="KW-0949">S-adenosyl-L-methionine</keyword>
<comment type="caution">
    <text evidence="4">The sequence shown here is derived from an EMBL/GenBank/DDBJ whole genome shotgun (WGS) entry which is preliminary data.</text>
</comment>
<evidence type="ECO:0000256" key="1">
    <source>
        <dbReference type="ARBA" id="ARBA00022603"/>
    </source>
</evidence>
<dbReference type="NCBIfam" id="NF004851">
    <property type="entry name" value="PRK06202.1"/>
    <property type="match status" value="1"/>
</dbReference>
<protein>
    <submittedName>
        <fullName evidence="4">2-polyprenyl-3-methyl-5-hydroxy-6-metoxy-1, 4-benzoquinol methylase</fullName>
    </submittedName>
</protein>
<evidence type="ECO:0000256" key="2">
    <source>
        <dbReference type="ARBA" id="ARBA00022679"/>
    </source>
</evidence>
<dbReference type="Gene3D" id="3.40.50.150">
    <property type="entry name" value="Vaccinia Virus protein VP39"/>
    <property type="match status" value="1"/>
</dbReference>
<sequence length="228" mass="25428">MGFLTRRDEQATEQMDRPDCDPVLLNNTYRQFRLINAVVAGWRRTWARQIRPVLSTSRTTRLLDVGSGAGDIPRAFLRWAARDGVALEVTAIDPDERAHAYLAALPPAPGFTVRRAHTADLVAEGAEYDVVTSNHVLHHLSATDLASLLTDSEALAGRLAVHSDIARTRLGYPAFSVATLPFPRSFIREDGLTSIRRSYRPEELRAVVPAGWRVEAQRPFRTLLIHRG</sequence>
<proteinExistence type="predicted"/>
<keyword evidence="1 4" id="KW-0489">Methyltransferase</keyword>
<evidence type="ECO:0000313" key="5">
    <source>
        <dbReference type="Proteomes" id="UP000625033"/>
    </source>
</evidence>
<dbReference type="PANTHER" id="PTHR43464">
    <property type="entry name" value="METHYLTRANSFERASE"/>
    <property type="match status" value="1"/>
</dbReference>
<dbReference type="InterPro" id="IPR029063">
    <property type="entry name" value="SAM-dependent_MTases_sf"/>
</dbReference>
<name>A0A931DDP3_9MICC</name>
<dbReference type="AlphaFoldDB" id="A0A931DDP3"/>
<reference evidence="4" key="1">
    <citation type="submission" date="2020-11" db="EMBL/GenBank/DDBJ databases">
        <title>Sequencing the genomes of 1000 actinobacteria strains.</title>
        <authorList>
            <person name="Klenk H.-P."/>
        </authorList>
    </citation>
    <scope>NUCLEOTIDE SEQUENCE</scope>
    <source>
        <strain evidence="4">DSM 26152</strain>
    </source>
</reference>
<dbReference type="GO" id="GO:0008168">
    <property type="term" value="F:methyltransferase activity"/>
    <property type="evidence" value="ECO:0007669"/>
    <property type="project" value="UniProtKB-KW"/>
</dbReference>
<dbReference type="CDD" id="cd02440">
    <property type="entry name" value="AdoMet_MTases"/>
    <property type="match status" value="1"/>
</dbReference>
<accession>A0A931DDP3</accession>